<gene>
    <name evidence="1" type="ORF">A2664_03610</name>
</gene>
<name>A0A1G2M1D7_9BACT</name>
<dbReference type="Proteomes" id="UP000178873">
    <property type="component" value="Unassembled WGS sequence"/>
</dbReference>
<dbReference type="AlphaFoldDB" id="A0A1G2M1D7"/>
<sequence length="128" mass="13761">MTTVDQLPPPVAGETGIRRLVDDRGRPLGYVAFDPTLGWLSILQNGTPTLAEICAWKALANGVYGSASKGIAVAAPRIPVVSLSDLFRARWGECPRCSRYLGNEAQITISVANQNRSAWHCSCGTYVV</sequence>
<accession>A0A1G2M1D7</accession>
<protein>
    <submittedName>
        <fullName evidence="1">Uncharacterized protein</fullName>
    </submittedName>
</protein>
<dbReference type="EMBL" id="MHRF01000013">
    <property type="protein sequence ID" value="OHA17677.1"/>
    <property type="molecule type" value="Genomic_DNA"/>
</dbReference>
<comment type="caution">
    <text evidence="1">The sequence shown here is derived from an EMBL/GenBank/DDBJ whole genome shotgun (WGS) entry which is preliminary data.</text>
</comment>
<organism evidence="1 2">
    <name type="scientific">Candidatus Taylorbacteria bacterium RIFCSPHIGHO2_01_FULL_46_22b</name>
    <dbReference type="NCBI Taxonomy" id="1802301"/>
    <lineage>
        <taxon>Bacteria</taxon>
        <taxon>Candidatus Tayloriibacteriota</taxon>
    </lineage>
</organism>
<evidence type="ECO:0000313" key="1">
    <source>
        <dbReference type="EMBL" id="OHA17677.1"/>
    </source>
</evidence>
<reference evidence="1 2" key="1">
    <citation type="journal article" date="2016" name="Nat. Commun.">
        <title>Thousands of microbial genomes shed light on interconnected biogeochemical processes in an aquifer system.</title>
        <authorList>
            <person name="Anantharaman K."/>
            <person name="Brown C.T."/>
            <person name="Hug L.A."/>
            <person name="Sharon I."/>
            <person name="Castelle C.J."/>
            <person name="Probst A.J."/>
            <person name="Thomas B.C."/>
            <person name="Singh A."/>
            <person name="Wilkins M.J."/>
            <person name="Karaoz U."/>
            <person name="Brodie E.L."/>
            <person name="Williams K.H."/>
            <person name="Hubbard S.S."/>
            <person name="Banfield J.F."/>
        </authorList>
    </citation>
    <scope>NUCLEOTIDE SEQUENCE [LARGE SCALE GENOMIC DNA]</scope>
</reference>
<proteinExistence type="predicted"/>
<evidence type="ECO:0000313" key="2">
    <source>
        <dbReference type="Proteomes" id="UP000178873"/>
    </source>
</evidence>